<feature type="domain" description="Stress-response A/B barrel" evidence="1">
    <location>
        <begin position="2"/>
        <end position="98"/>
    </location>
</feature>
<dbReference type="PANTHER" id="PTHR37832">
    <property type="entry name" value="BLL2683 PROTEIN"/>
    <property type="match status" value="1"/>
</dbReference>
<protein>
    <recommendedName>
        <fullName evidence="1">Stress-response A/B barrel domain-containing protein</fullName>
    </recommendedName>
</protein>
<dbReference type="Gene3D" id="3.30.70.100">
    <property type="match status" value="1"/>
</dbReference>
<dbReference type="SMART" id="SM00886">
    <property type="entry name" value="Dabb"/>
    <property type="match status" value="1"/>
</dbReference>
<gene>
    <name evidence="2" type="ORF">SDC9_69107</name>
</gene>
<evidence type="ECO:0000259" key="1">
    <source>
        <dbReference type="PROSITE" id="PS51502"/>
    </source>
</evidence>
<organism evidence="2">
    <name type="scientific">bioreactor metagenome</name>
    <dbReference type="NCBI Taxonomy" id="1076179"/>
    <lineage>
        <taxon>unclassified sequences</taxon>
        <taxon>metagenomes</taxon>
        <taxon>ecological metagenomes</taxon>
    </lineage>
</organism>
<dbReference type="InterPro" id="IPR011008">
    <property type="entry name" value="Dimeric_a/b-barrel"/>
</dbReference>
<comment type="caution">
    <text evidence="2">The sequence shown here is derived from an EMBL/GenBank/DDBJ whole genome shotgun (WGS) entry which is preliminary data.</text>
</comment>
<reference evidence="2" key="1">
    <citation type="submission" date="2019-08" db="EMBL/GenBank/DDBJ databases">
        <authorList>
            <person name="Kucharzyk K."/>
            <person name="Murdoch R.W."/>
            <person name="Higgins S."/>
            <person name="Loffler F."/>
        </authorList>
    </citation>
    <scope>NUCLEOTIDE SEQUENCE</scope>
</reference>
<evidence type="ECO:0000313" key="2">
    <source>
        <dbReference type="EMBL" id="MPM22649.1"/>
    </source>
</evidence>
<dbReference type="SUPFAM" id="SSF54909">
    <property type="entry name" value="Dimeric alpha+beta barrel"/>
    <property type="match status" value="1"/>
</dbReference>
<dbReference type="AlphaFoldDB" id="A0A644Y2S4"/>
<dbReference type="PANTHER" id="PTHR37832:SF1">
    <property type="entry name" value="STRESS-RESPONSE A_B BARREL DOMAIN-CONTAINING PROTEIN"/>
    <property type="match status" value="1"/>
</dbReference>
<accession>A0A644Y2S4</accession>
<dbReference type="InterPro" id="IPR013097">
    <property type="entry name" value="Dabb"/>
</dbReference>
<proteinExistence type="predicted"/>
<name>A0A644Y2S4_9ZZZZ</name>
<dbReference type="EMBL" id="VSSQ01003854">
    <property type="protein sequence ID" value="MPM22649.1"/>
    <property type="molecule type" value="Genomic_DNA"/>
</dbReference>
<dbReference type="Pfam" id="PF07876">
    <property type="entry name" value="Dabb"/>
    <property type="match status" value="1"/>
</dbReference>
<sequence length="101" mass="12180">MIKHIVFWKMQDFAEGNTKDKNIEYLFEELTEIKKEFPLLRNLSCHKSIRTGDHFWDLVLEMEFDSFDDLQKYQVYPRHAALHAFAVKVRQDRAVVDYLID</sequence>
<dbReference type="PROSITE" id="PS51502">
    <property type="entry name" value="S_R_A_B_BARREL"/>
    <property type="match status" value="1"/>
</dbReference>